<evidence type="ECO:0000259" key="8">
    <source>
        <dbReference type="Pfam" id="PF22451"/>
    </source>
</evidence>
<dbReference type="PANTHER" id="PTHR43413">
    <property type="entry name" value="TRANSCRIPTIONAL REGULATOR, ASNC FAMILY"/>
    <property type="match status" value="1"/>
</dbReference>
<name>A0A109W4R8_9BACT</name>
<evidence type="ECO:0000256" key="2">
    <source>
        <dbReference type="ARBA" id="ARBA00023133"/>
    </source>
</evidence>
<keyword evidence="2" id="KW-0350">Heme biosynthesis</keyword>
<comment type="pathway">
    <text evidence="1">Porphyrin-containing compound metabolism; protoheme biosynthesis.</text>
</comment>
<dbReference type="Gene3D" id="1.10.10.10">
    <property type="entry name" value="Winged helix-like DNA-binding domain superfamily/Winged helix DNA-binding domain"/>
    <property type="match status" value="1"/>
</dbReference>
<evidence type="ECO:0000256" key="6">
    <source>
        <dbReference type="ARBA" id="ARBA00048470"/>
    </source>
</evidence>
<dbReference type="InterPro" id="IPR040523">
    <property type="entry name" value="AsnC_trans_reg2"/>
</dbReference>
<dbReference type="InterPro" id="IPR036390">
    <property type="entry name" value="WH_DNA-bd_sf"/>
</dbReference>
<dbReference type="Pfam" id="PF17805">
    <property type="entry name" value="AsnC_trans_reg2"/>
    <property type="match status" value="1"/>
</dbReference>
<organism evidence="9 10">
    <name type="scientific">Desulfovibrio fairfieldensis</name>
    <dbReference type="NCBI Taxonomy" id="44742"/>
    <lineage>
        <taxon>Bacteria</taxon>
        <taxon>Pseudomonadati</taxon>
        <taxon>Thermodesulfobacteriota</taxon>
        <taxon>Desulfovibrionia</taxon>
        <taxon>Desulfovibrionales</taxon>
        <taxon>Desulfovibrionaceae</taxon>
        <taxon>Desulfovibrio</taxon>
    </lineage>
</organism>
<dbReference type="EMBL" id="CP014229">
    <property type="protein sequence ID" value="AMD90841.1"/>
    <property type="molecule type" value="Genomic_DNA"/>
</dbReference>
<dbReference type="EC" id="4.1.1.111" evidence="5"/>
<dbReference type="Gene3D" id="3.30.70.3460">
    <property type="match status" value="1"/>
</dbReference>
<feature type="domain" description="Siroheme decarboxylase AsnC-like ligand binding" evidence="7">
    <location>
        <begin position="76"/>
        <end position="155"/>
    </location>
</feature>
<dbReference type="InterPro" id="IPR036388">
    <property type="entry name" value="WH-like_DNA-bd_sf"/>
</dbReference>
<evidence type="ECO:0000313" key="10">
    <source>
        <dbReference type="Proteomes" id="UP000069241"/>
    </source>
</evidence>
<dbReference type="SUPFAM" id="SSF46785">
    <property type="entry name" value="Winged helix' DNA-binding domain"/>
    <property type="match status" value="1"/>
</dbReference>
<dbReference type="RefSeq" id="WP_062253642.1">
    <property type="nucleotide sequence ID" value="NZ_CP014229.1"/>
</dbReference>
<dbReference type="UniPathway" id="UPA00252"/>
<dbReference type="PANTHER" id="PTHR43413:SF1">
    <property type="entry name" value="SIROHEME DECARBOXYLASE NIRL SUBUNIT"/>
    <property type="match status" value="1"/>
</dbReference>
<evidence type="ECO:0000256" key="3">
    <source>
        <dbReference type="ARBA" id="ARBA00023239"/>
    </source>
</evidence>
<evidence type="ECO:0000313" key="9">
    <source>
        <dbReference type="EMBL" id="AMD90841.1"/>
    </source>
</evidence>
<keyword evidence="10" id="KW-1185">Reference proteome</keyword>
<evidence type="ECO:0000256" key="4">
    <source>
        <dbReference type="ARBA" id="ARBA00023457"/>
    </source>
</evidence>
<evidence type="ECO:0000256" key="5">
    <source>
        <dbReference type="ARBA" id="ARBA00023471"/>
    </source>
</evidence>
<evidence type="ECO:0000256" key="1">
    <source>
        <dbReference type="ARBA" id="ARBA00004744"/>
    </source>
</evidence>
<dbReference type="STRING" id="44742.AXF13_12305"/>
<reference evidence="10" key="1">
    <citation type="submission" date="2016-02" db="EMBL/GenBank/DDBJ databases">
        <authorList>
            <person name="Holder M.E."/>
            <person name="Ajami N.J."/>
            <person name="Petrosino J.F."/>
        </authorList>
    </citation>
    <scope>NUCLEOTIDE SEQUENCE [LARGE SCALE GENOMIC DNA]</scope>
    <source>
        <strain evidence="10">CCUG 45958</strain>
    </source>
</reference>
<dbReference type="AlphaFoldDB" id="A0A109W4R8"/>
<dbReference type="InterPro" id="IPR019888">
    <property type="entry name" value="Tscrpt_reg_AsnC-like"/>
</dbReference>
<keyword evidence="3" id="KW-0456">Lyase</keyword>
<comment type="similarity">
    <text evidence="4">Belongs to the Ahb/Nir family.</text>
</comment>
<dbReference type="Pfam" id="PF22451">
    <property type="entry name" value="NirdL-like_HTH"/>
    <property type="match status" value="1"/>
</dbReference>
<dbReference type="InterPro" id="IPR053953">
    <property type="entry name" value="NirdL-like_HTH"/>
</dbReference>
<dbReference type="Proteomes" id="UP000069241">
    <property type="component" value="Chromosome"/>
</dbReference>
<proteinExistence type="inferred from homology"/>
<evidence type="ECO:0000259" key="7">
    <source>
        <dbReference type="Pfam" id="PF17805"/>
    </source>
</evidence>
<sequence>MDKQSRGITDNAAGQMDSVDRQLLDIIQTDFPLVSRPYAELGQRLGIPEEEALERVRALRSRKIIRRMGANFQSAKLGFVSTLCASKVPEDKLDAFIAEVNAQPGVTHNYLREHSYNVWFTLISPSREESQAILDGISARTGVNILNLPATKLYKIRVDFRMGDEAQPL</sequence>
<dbReference type="GO" id="GO:0006783">
    <property type="term" value="P:heme biosynthetic process"/>
    <property type="evidence" value="ECO:0007669"/>
    <property type="project" value="UniProtKB-KW"/>
</dbReference>
<dbReference type="InterPro" id="IPR050684">
    <property type="entry name" value="HTH-Siroheme_Decarb"/>
</dbReference>
<gene>
    <name evidence="9" type="ORF">AXF13_12305</name>
</gene>
<dbReference type="GO" id="GO:0016829">
    <property type="term" value="F:lyase activity"/>
    <property type="evidence" value="ECO:0007669"/>
    <property type="project" value="UniProtKB-KW"/>
</dbReference>
<dbReference type="KEGG" id="dfi:AXF13_12305"/>
<feature type="domain" description="Siroheme decarboxylase NirL-like HTH" evidence="8">
    <location>
        <begin position="20"/>
        <end position="66"/>
    </location>
</feature>
<dbReference type="SMART" id="SM00344">
    <property type="entry name" value="HTH_ASNC"/>
    <property type="match status" value="1"/>
</dbReference>
<accession>A0A109W4R8</accession>
<protein>
    <recommendedName>
        <fullName evidence="5">siroheme decarboxylase</fullName>
        <ecNumber evidence="5">4.1.1.111</ecNumber>
    </recommendedName>
</protein>
<comment type="catalytic activity">
    <reaction evidence="6">
        <text>siroheme + 2 H(+) = 12,18-didecarboxysiroheme + 2 CO2</text>
        <dbReference type="Rhea" id="RHEA:19093"/>
        <dbReference type="ChEBI" id="CHEBI:15378"/>
        <dbReference type="ChEBI" id="CHEBI:16526"/>
        <dbReference type="ChEBI" id="CHEBI:60052"/>
        <dbReference type="ChEBI" id="CHEBI:140497"/>
        <dbReference type="EC" id="4.1.1.111"/>
    </reaction>
</comment>